<dbReference type="Pfam" id="PF08240">
    <property type="entry name" value="ADH_N"/>
    <property type="match status" value="1"/>
</dbReference>
<evidence type="ECO:0000256" key="5">
    <source>
        <dbReference type="ARBA" id="ARBA00022857"/>
    </source>
</evidence>
<feature type="compositionally biased region" description="Basic and acidic residues" evidence="10">
    <location>
        <begin position="2139"/>
        <end position="2150"/>
    </location>
</feature>
<dbReference type="Pfam" id="PF14765">
    <property type="entry name" value="PS-DH"/>
    <property type="match status" value="1"/>
</dbReference>
<dbReference type="InterPro" id="IPR016036">
    <property type="entry name" value="Malonyl_transacylase_ACP-bd"/>
</dbReference>
<feature type="domain" description="Ketosynthase family 3 (KS3)" evidence="12">
    <location>
        <begin position="8"/>
        <end position="425"/>
    </location>
</feature>
<dbReference type="Proteomes" id="UP001500305">
    <property type="component" value="Unassembled WGS sequence"/>
</dbReference>
<dbReference type="Pfam" id="PF16197">
    <property type="entry name" value="KAsynt_C_assoc"/>
    <property type="match status" value="1"/>
</dbReference>
<sequence length="2150" mass="227607">MNATAQRADSIAVVGMGCRLPRDVDSPNAMWRLLVEAHDAVTEPPPGRTEGTEEPADTGEPTPRWGGYLRDVSGFDADFFGVSGREADVLDPQHRLLLEVAWEALEHAGIPPDRLAGTPTGLFCGLSYSDYMESLAGQPRELEGSILTNGHCVAAGRISYLLGLHGPCVALDTACSSSLVATHLACQALRDQECDLALAGGVSLILGARTTRSFTRMGMLSPTGRCRTFDAAADGFVRSEGCGMVVLKRLPDALRDGDRVLAVLRGSAVNQDGRSDGLAAPSPAAQQALFRQALERAGTDPREVGLIETHGTGTPVGDPIEFSSLAAVYGVGQGRCALGSVKTNVGHLEPAAGVIGLIKAVQCVRHGLIPPNLHFSRWNPAITADGTRLFVPTELNPWPVRTAPRLAAVSSFGFSGTNAHMILEQPPATVRRPPAVTALKVPAQATAGHRSRVPVQRTPPPEVFLVSAGSANALPAAAERLALWLEHDGADVPLHDIAHTLALRHSLGRGRLGVVAPTHHDLVRALRSFKAGRAHPGLTQGEVGAGISRRPVWVFSGQGSQRQGMGRGLYQHEPAFAEALAEVDTLITAEAGFSVLEAIHNREQVTGCGWVQPALFALQIALAATWRAHGVEPAAVIGHSMGEVAAAVTAGALTLADGVRVICRRSALLARIAGSGAMATVALSPATVERELTAASAAGTVSVAVLAAPDSTVIAGNAKTVRRLVTTWQARGITAHLIAVDVASHCAQVDPLLADLGTALANLSPRQPAIPFYSTVLDDPHETPLFDAAYWCANLRNPVRFTAAVAAAAAARHQVYIELSPQPVVTHSLAKSLANRLHSPVIVPTLRRDEDEPTTFRTQLAALHCAGVGVDWSRLYADGHLADVPPLTFDRRPHWTQTAPALRATRRPGAQESALPGTHTEIPGSESRHYWRADTGTDAVPWLADHCVHGGPVLPGAAYCALALTTARDTFRAAPHEVEATDIHFRELMHLAANTHIGTTVTQTAPDRADCEIFSRGQDGTWARHATAVLRRTSTTPQPTAASVPELEARHPVILNSDALYTSLRTRGLEHGPAFQGIIDLRGSSQGDSFWARVTLPAATRTGHHALIIHPVLLDLCAQLVVAGLILEPGHGLILPVHVGRIRIAGNPETAAYAHAQIDHTAADGVVGNVLLLDQAGNPVATVEGLRFIRHGTSRKTVDRWFLETSWRPRPPTAARPADPGTWIVLGESDGSAEVLADTLSAAGATTRALNIPVGDDSLDQLKDSLTTSWALPAPPPRAVVLLCEPPTPGQDTRTTALRRTRRLLAVAQTATAHAEPPRVYAVTRAAHSPEPGRGTDPAQGALRGLVRVLTHEHPELRATLIDTDPGDADLHGVARELLADAPEDEVALRGTARHIALLSYTPLSDGERTTAMTRTVRYGSEDRFQLRVGRMGDLNTLEFALSHRRPPGPGEVELRVRAAGVNFRDVLTAMGMLSTDEDAGYRIGFECTGEVTAVGPGVEHVRVGDAVLAADLRGGAFASFATVPADAVAPIPAGVDPDAAAGLPVAFLTAWYALHHIARLSAGERVLIHSATGGTGLAAVAVAARLGAEVFATAGTEEKRRYLRGMGIAHVMDSRSLDFAEQTRAATAGEGVDVVLNSLSGQAIRAGLETLRPFGRFVELGVRDIISDARLGLAPLRHNITMSTVDLIELQTSRPQTFATVMREVLEELGRGTFAPLPCRVYPISQSADALRQMAGARHTGKLVLTVPNTGNTTAVLQRPPSPVRADGAYLITGGLRGVGLATASWLARQGASHLVLNGRTAPSPTTEQVLAHLRQAGIRVSVVLGDIAEPGTADRLVAAATADGLPLRGVIHAAMVLHDAAITNITDAQLERVWHPKVTGAWRLHEATSHLALDWFVLYSSMASLLGNPGQGAYAAANAWLDAFATWRTGCGLRTLAVNWGPWGETGVATGFAARGYQTIPTAEGLQALATLLTHDRVHTGVIPGPPATWIPPAGRHSSLFGLLSPDGQNREDQSAVGRDVLTELRSAEPGLARRTALEDYLAEHIRTVLRLGSTTLDPQTPLKALGFDSLLRIELRTRLESGLATRLSNDFVWQHPTLAALATGLAEHLGLDLDLDGDGSKPSSAPARPTRTGRPSRRDGTPRKQPD</sequence>
<dbReference type="InterPro" id="IPR013968">
    <property type="entry name" value="PKS_KR"/>
</dbReference>
<dbReference type="PROSITE" id="PS52004">
    <property type="entry name" value="KS3_2"/>
    <property type="match status" value="1"/>
</dbReference>
<keyword evidence="7" id="KW-0511">Multifunctional enzyme</keyword>
<dbReference type="InterPro" id="IPR049551">
    <property type="entry name" value="PKS_DH_C"/>
</dbReference>
<dbReference type="InterPro" id="IPR020806">
    <property type="entry name" value="PKS_PP-bd"/>
</dbReference>
<dbReference type="RefSeq" id="WP_344640239.1">
    <property type="nucleotide sequence ID" value="NZ_BAAATR010000042.1"/>
</dbReference>
<dbReference type="InterPro" id="IPR011032">
    <property type="entry name" value="GroES-like_sf"/>
</dbReference>
<dbReference type="Gene3D" id="3.40.47.10">
    <property type="match status" value="1"/>
</dbReference>
<dbReference type="InterPro" id="IPR016039">
    <property type="entry name" value="Thiolase-like"/>
</dbReference>
<dbReference type="InterPro" id="IPR009081">
    <property type="entry name" value="PP-bd_ACP"/>
</dbReference>
<comment type="pathway">
    <text evidence="1">Antibiotic biosynthesis.</text>
</comment>
<dbReference type="InterPro" id="IPR014043">
    <property type="entry name" value="Acyl_transferase_dom"/>
</dbReference>
<dbReference type="InterPro" id="IPR020843">
    <property type="entry name" value="ER"/>
</dbReference>
<dbReference type="Gene3D" id="3.30.70.3290">
    <property type="match status" value="1"/>
</dbReference>
<dbReference type="Pfam" id="PF00109">
    <property type="entry name" value="ketoacyl-synt"/>
    <property type="match status" value="1"/>
</dbReference>
<keyword evidence="15" id="KW-1185">Reference proteome</keyword>
<dbReference type="InterPro" id="IPR036291">
    <property type="entry name" value="NAD(P)-bd_dom_sf"/>
</dbReference>
<dbReference type="Pfam" id="PF00550">
    <property type="entry name" value="PP-binding"/>
    <property type="match status" value="1"/>
</dbReference>
<dbReference type="SUPFAM" id="SSF51735">
    <property type="entry name" value="NAD(P)-binding Rossmann-fold domains"/>
    <property type="match status" value="3"/>
</dbReference>
<evidence type="ECO:0000313" key="15">
    <source>
        <dbReference type="Proteomes" id="UP001500305"/>
    </source>
</evidence>
<dbReference type="InterPro" id="IPR042104">
    <property type="entry name" value="PKS_dehydratase_sf"/>
</dbReference>
<evidence type="ECO:0000256" key="2">
    <source>
        <dbReference type="ARBA" id="ARBA00022450"/>
    </source>
</evidence>
<evidence type="ECO:0000256" key="4">
    <source>
        <dbReference type="ARBA" id="ARBA00022679"/>
    </source>
</evidence>
<comment type="caution">
    <text evidence="14">The sequence shown here is derived from an EMBL/GenBank/DDBJ whole genome shotgun (WGS) entry which is preliminary data.</text>
</comment>
<feature type="region of interest" description="Disordered" evidence="10">
    <location>
        <begin position="2117"/>
        <end position="2150"/>
    </location>
</feature>
<evidence type="ECO:0000259" key="11">
    <source>
        <dbReference type="PROSITE" id="PS50075"/>
    </source>
</evidence>
<dbReference type="PANTHER" id="PTHR43775:SF37">
    <property type="entry name" value="SI:DKEY-61P9.11"/>
    <property type="match status" value="1"/>
</dbReference>
<feature type="domain" description="Carrier" evidence="11">
    <location>
        <begin position="2035"/>
        <end position="2112"/>
    </location>
</feature>
<evidence type="ECO:0000313" key="14">
    <source>
        <dbReference type="EMBL" id="GAA2270943.1"/>
    </source>
</evidence>
<dbReference type="InterPro" id="IPR057326">
    <property type="entry name" value="KR_dom"/>
</dbReference>
<dbReference type="Pfam" id="PF21089">
    <property type="entry name" value="PKS_DH_N"/>
    <property type="match status" value="1"/>
</dbReference>
<dbReference type="InterPro" id="IPR014030">
    <property type="entry name" value="Ketoacyl_synth_N"/>
</dbReference>
<feature type="region of interest" description="C-terminal hotdog fold" evidence="9">
    <location>
        <begin position="1052"/>
        <end position="1197"/>
    </location>
</feature>
<dbReference type="InterPro" id="IPR036736">
    <property type="entry name" value="ACP-like_sf"/>
</dbReference>
<keyword evidence="4" id="KW-0808">Transferase</keyword>
<keyword evidence="8" id="KW-0012">Acyltransferase</keyword>
<evidence type="ECO:0000256" key="6">
    <source>
        <dbReference type="ARBA" id="ARBA00023194"/>
    </source>
</evidence>
<feature type="region of interest" description="N-terminal hotdog fold" evidence="9">
    <location>
        <begin position="913"/>
        <end position="1037"/>
    </location>
</feature>
<dbReference type="Gene3D" id="3.40.50.720">
    <property type="entry name" value="NAD(P)-binding Rossmann-like Domain"/>
    <property type="match status" value="3"/>
</dbReference>
<proteinExistence type="predicted"/>
<dbReference type="SMART" id="SM00822">
    <property type="entry name" value="PKS_KR"/>
    <property type="match status" value="1"/>
</dbReference>
<dbReference type="SMART" id="SM00826">
    <property type="entry name" value="PKS_DH"/>
    <property type="match status" value="1"/>
</dbReference>
<dbReference type="CDD" id="cd08955">
    <property type="entry name" value="KR_2_FAS_SDR_x"/>
    <property type="match status" value="1"/>
</dbReference>
<feature type="region of interest" description="Disordered" evidence="10">
    <location>
        <begin position="904"/>
        <end position="928"/>
    </location>
</feature>
<dbReference type="SUPFAM" id="SSF50129">
    <property type="entry name" value="GroES-like"/>
    <property type="match status" value="1"/>
</dbReference>
<dbReference type="InterPro" id="IPR013154">
    <property type="entry name" value="ADH-like_N"/>
</dbReference>
<dbReference type="SMART" id="SM00823">
    <property type="entry name" value="PKS_PP"/>
    <property type="match status" value="1"/>
</dbReference>
<evidence type="ECO:0000256" key="10">
    <source>
        <dbReference type="SAM" id="MobiDB-lite"/>
    </source>
</evidence>
<organism evidence="14 15">
    <name type="scientific">Kitasatospora cystarginea</name>
    <dbReference type="NCBI Taxonomy" id="58350"/>
    <lineage>
        <taxon>Bacteria</taxon>
        <taxon>Bacillati</taxon>
        <taxon>Actinomycetota</taxon>
        <taxon>Actinomycetes</taxon>
        <taxon>Kitasatosporales</taxon>
        <taxon>Streptomycetaceae</taxon>
        <taxon>Kitasatospora</taxon>
    </lineage>
</organism>
<dbReference type="EMBL" id="BAAATR010000042">
    <property type="protein sequence ID" value="GAA2270943.1"/>
    <property type="molecule type" value="Genomic_DNA"/>
</dbReference>
<dbReference type="SUPFAM" id="SSF52151">
    <property type="entry name" value="FabD/lysophospholipase-like"/>
    <property type="match status" value="1"/>
</dbReference>
<dbReference type="Gene3D" id="3.40.366.10">
    <property type="entry name" value="Malonyl-Coenzyme A Acyl Carrier Protein, domain 2"/>
    <property type="match status" value="1"/>
</dbReference>
<dbReference type="InterPro" id="IPR016035">
    <property type="entry name" value="Acyl_Trfase/lysoPLipase"/>
</dbReference>
<protein>
    <submittedName>
        <fullName evidence="14">Mycocerosate synthase</fullName>
    </submittedName>
</protein>
<dbReference type="CDD" id="cd05195">
    <property type="entry name" value="enoyl_red"/>
    <property type="match status" value="1"/>
</dbReference>
<dbReference type="Pfam" id="PF08659">
    <property type="entry name" value="KR"/>
    <property type="match status" value="1"/>
</dbReference>
<dbReference type="Gene3D" id="1.10.1200.10">
    <property type="entry name" value="ACP-like"/>
    <property type="match status" value="1"/>
</dbReference>
<gene>
    <name evidence="14" type="primary">mas</name>
    <name evidence="14" type="ORF">GCM10010430_66010</name>
</gene>
<evidence type="ECO:0000259" key="12">
    <source>
        <dbReference type="PROSITE" id="PS52004"/>
    </source>
</evidence>
<feature type="region of interest" description="Disordered" evidence="10">
    <location>
        <begin position="40"/>
        <end position="65"/>
    </location>
</feature>
<dbReference type="PROSITE" id="PS52019">
    <property type="entry name" value="PKS_MFAS_DH"/>
    <property type="match status" value="1"/>
</dbReference>
<dbReference type="Gene3D" id="3.10.129.110">
    <property type="entry name" value="Polyketide synthase dehydratase"/>
    <property type="match status" value="1"/>
</dbReference>
<keyword evidence="6" id="KW-0045">Antibiotic biosynthesis</keyword>
<dbReference type="InterPro" id="IPR013149">
    <property type="entry name" value="ADH-like_C"/>
</dbReference>
<name>A0ABP5RQG1_9ACTN</name>
<feature type="active site" description="Proton acceptor; for dehydratase activity" evidence="9">
    <location>
        <position position="946"/>
    </location>
</feature>
<dbReference type="Gene3D" id="3.90.180.10">
    <property type="entry name" value="Medium-chain alcohol dehydrogenases, catalytic domain"/>
    <property type="match status" value="1"/>
</dbReference>
<evidence type="ECO:0000259" key="13">
    <source>
        <dbReference type="PROSITE" id="PS52019"/>
    </source>
</evidence>
<dbReference type="Pfam" id="PF02801">
    <property type="entry name" value="Ketoacyl-synt_C"/>
    <property type="match status" value="1"/>
</dbReference>
<dbReference type="InterPro" id="IPR001227">
    <property type="entry name" value="Ac_transferase_dom_sf"/>
</dbReference>
<dbReference type="SMART" id="SM00827">
    <property type="entry name" value="PKS_AT"/>
    <property type="match status" value="1"/>
</dbReference>
<feature type="domain" description="PKS/mFAS DH" evidence="13">
    <location>
        <begin position="913"/>
        <end position="1197"/>
    </location>
</feature>
<dbReference type="SMART" id="SM00829">
    <property type="entry name" value="PKS_ER"/>
    <property type="match status" value="1"/>
</dbReference>
<dbReference type="CDD" id="cd00833">
    <property type="entry name" value="PKS"/>
    <property type="match status" value="1"/>
</dbReference>
<keyword evidence="5" id="KW-0521">NADP</keyword>
<dbReference type="Pfam" id="PF00698">
    <property type="entry name" value="Acyl_transf_1"/>
    <property type="match status" value="1"/>
</dbReference>
<dbReference type="InterPro" id="IPR020841">
    <property type="entry name" value="PKS_Beta-ketoAc_synthase_dom"/>
</dbReference>
<dbReference type="SUPFAM" id="SSF47336">
    <property type="entry name" value="ACP-like"/>
    <property type="match status" value="1"/>
</dbReference>
<reference evidence="15" key="1">
    <citation type="journal article" date="2019" name="Int. J. Syst. Evol. Microbiol.">
        <title>The Global Catalogue of Microorganisms (GCM) 10K type strain sequencing project: providing services to taxonomists for standard genome sequencing and annotation.</title>
        <authorList>
            <consortium name="The Broad Institute Genomics Platform"/>
            <consortium name="The Broad Institute Genome Sequencing Center for Infectious Disease"/>
            <person name="Wu L."/>
            <person name="Ma J."/>
        </authorList>
    </citation>
    <scope>NUCLEOTIDE SEQUENCE [LARGE SCALE GENOMIC DNA]</scope>
    <source>
        <strain evidence="15">JCM 7356</strain>
    </source>
</reference>
<keyword evidence="2" id="KW-0596">Phosphopantetheine</keyword>
<evidence type="ECO:0000256" key="3">
    <source>
        <dbReference type="ARBA" id="ARBA00022553"/>
    </source>
</evidence>
<dbReference type="SUPFAM" id="SSF53901">
    <property type="entry name" value="Thiolase-like"/>
    <property type="match status" value="1"/>
</dbReference>
<dbReference type="SUPFAM" id="SSF55048">
    <property type="entry name" value="Probable ACP-binding domain of malonyl-CoA ACP transacylase"/>
    <property type="match status" value="1"/>
</dbReference>
<dbReference type="PANTHER" id="PTHR43775">
    <property type="entry name" value="FATTY ACID SYNTHASE"/>
    <property type="match status" value="1"/>
</dbReference>
<dbReference type="PROSITE" id="PS50075">
    <property type="entry name" value="CARRIER"/>
    <property type="match status" value="1"/>
</dbReference>
<dbReference type="SMART" id="SM00825">
    <property type="entry name" value="PKS_KS"/>
    <property type="match status" value="1"/>
</dbReference>
<accession>A0ABP5RQG1</accession>
<dbReference type="Pfam" id="PF00107">
    <property type="entry name" value="ADH_zinc_N"/>
    <property type="match status" value="1"/>
</dbReference>
<dbReference type="InterPro" id="IPR050091">
    <property type="entry name" value="PKS_NRPS_Biosynth_Enz"/>
</dbReference>
<keyword evidence="3" id="KW-0597">Phosphoprotein</keyword>
<feature type="active site" description="Proton donor; for dehydratase activity" evidence="9">
    <location>
        <position position="1115"/>
    </location>
</feature>
<dbReference type="InterPro" id="IPR020807">
    <property type="entry name" value="PKS_DH"/>
</dbReference>
<evidence type="ECO:0000256" key="7">
    <source>
        <dbReference type="ARBA" id="ARBA00023268"/>
    </source>
</evidence>
<evidence type="ECO:0000256" key="9">
    <source>
        <dbReference type="PROSITE-ProRule" id="PRU01363"/>
    </source>
</evidence>
<dbReference type="InterPro" id="IPR049900">
    <property type="entry name" value="PKS_mFAS_DH"/>
</dbReference>
<dbReference type="InterPro" id="IPR032821">
    <property type="entry name" value="PKS_assoc"/>
</dbReference>
<evidence type="ECO:0000256" key="1">
    <source>
        <dbReference type="ARBA" id="ARBA00004792"/>
    </source>
</evidence>
<dbReference type="InterPro" id="IPR014031">
    <property type="entry name" value="Ketoacyl_synth_C"/>
</dbReference>
<evidence type="ECO:0000256" key="8">
    <source>
        <dbReference type="ARBA" id="ARBA00023315"/>
    </source>
</evidence>
<dbReference type="InterPro" id="IPR049552">
    <property type="entry name" value="PKS_DH_N"/>
</dbReference>